<proteinExistence type="predicted"/>
<gene>
    <name evidence="2" type="ORF">LCGC14_0540320</name>
</gene>
<evidence type="ECO:0000256" key="1">
    <source>
        <dbReference type="SAM" id="MobiDB-lite"/>
    </source>
</evidence>
<name>A0A0F9RT60_9ZZZZ</name>
<protein>
    <submittedName>
        <fullName evidence="2">Uncharacterized protein</fullName>
    </submittedName>
</protein>
<dbReference type="AlphaFoldDB" id="A0A0F9RT60"/>
<feature type="region of interest" description="Disordered" evidence="1">
    <location>
        <begin position="1"/>
        <end position="28"/>
    </location>
</feature>
<organism evidence="2">
    <name type="scientific">marine sediment metagenome</name>
    <dbReference type="NCBI Taxonomy" id="412755"/>
    <lineage>
        <taxon>unclassified sequences</taxon>
        <taxon>metagenomes</taxon>
        <taxon>ecological metagenomes</taxon>
    </lineage>
</organism>
<evidence type="ECO:0000313" key="2">
    <source>
        <dbReference type="EMBL" id="KKN59635.1"/>
    </source>
</evidence>
<reference evidence="2" key="1">
    <citation type="journal article" date="2015" name="Nature">
        <title>Complex archaea that bridge the gap between prokaryotes and eukaryotes.</title>
        <authorList>
            <person name="Spang A."/>
            <person name="Saw J.H."/>
            <person name="Jorgensen S.L."/>
            <person name="Zaremba-Niedzwiedzka K."/>
            <person name="Martijn J."/>
            <person name="Lind A.E."/>
            <person name="van Eijk R."/>
            <person name="Schleper C."/>
            <person name="Guy L."/>
            <person name="Ettema T.J."/>
        </authorList>
    </citation>
    <scope>NUCLEOTIDE SEQUENCE</scope>
</reference>
<comment type="caution">
    <text evidence="2">The sequence shown here is derived from an EMBL/GenBank/DDBJ whole genome shotgun (WGS) entry which is preliminary data.</text>
</comment>
<sequence>MTKLSDKFKELDKEQKTKKKPEVKETLTHKKPTETTKLVIPDFIDNLFDNIDKSITSMWGMQKDGKIKWDSKFNQWESFKMWFKKEVNK</sequence>
<accession>A0A0F9RT60</accession>
<dbReference type="EMBL" id="LAZR01000720">
    <property type="protein sequence ID" value="KKN59635.1"/>
    <property type="molecule type" value="Genomic_DNA"/>
</dbReference>